<gene>
    <name evidence="7" type="ORF">J4050_08050</name>
</gene>
<dbReference type="Proteomes" id="UP000676776">
    <property type="component" value="Unassembled WGS sequence"/>
</dbReference>
<dbReference type="Pfam" id="PF04055">
    <property type="entry name" value="Radical_SAM"/>
    <property type="match status" value="1"/>
</dbReference>
<dbReference type="InterPro" id="IPR058240">
    <property type="entry name" value="rSAM_sf"/>
</dbReference>
<evidence type="ECO:0000256" key="3">
    <source>
        <dbReference type="ARBA" id="ARBA00022723"/>
    </source>
</evidence>
<dbReference type="InterPro" id="IPR050377">
    <property type="entry name" value="Radical_SAM_PqqE_MftC-like"/>
</dbReference>
<reference evidence="7 8" key="1">
    <citation type="submission" date="2021-03" db="EMBL/GenBank/DDBJ databases">
        <title>Winogradskyella sp. nov., isolated from costal sediment.</title>
        <authorList>
            <person name="Gao C."/>
        </authorList>
    </citation>
    <scope>NUCLEOTIDE SEQUENCE [LARGE SCALE GENOMIC DNA]</scope>
    <source>
        <strain evidence="7 8">DF17</strain>
    </source>
</reference>
<proteinExistence type="predicted"/>
<dbReference type="InterPro" id="IPR013785">
    <property type="entry name" value="Aldolase_TIM"/>
</dbReference>
<evidence type="ECO:0000313" key="7">
    <source>
        <dbReference type="EMBL" id="MBO3116694.1"/>
    </source>
</evidence>
<evidence type="ECO:0000259" key="6">
    <source>
        <dbReference type="PROSITE" id="PS51918"/>
    </source>
</evidence>
<dbReference type="Pfam" id="PF04230">
    <property type="entry name" value="PS_pyruv_trans"/>
    <property type="match status" value="1"/>
</dbReference>
<dbReference type="CDD" id="cd01335">
    <property type="entry name" value="Radical_SAM"/>
    <property type="match status" value="1"/>
</dbReference>
<comment type="caution">
    <text evidence="7">The sequence shown here is derived from an EMBL/GenBank/DDBJ whole genome shotgun (WGS) entry which is preliminary data.</text>
</comment>
<evidence type="ECO:0000313" key="8">
    <source>
        <dbReference type="Proteomes" id="UP000676776"/>
    </source>
</evidence>
<keyword evidence="7" id="KW-0808">Transferase</keyword>
<name>A0ABS3T338_9FLAO</name>
<keyword evidence="4" id="KW-0408">Iron</keyword>
<dbReference type="PROSITE" id="PS51918">
    <property type="entry name" value="RADICAL_SAM"/>
    <property type="match status" value="1"/>
</dbReference>
<dbReference type="SFLD" id="SFLDS00029">
    <property type="entry name" value="Radical_SAM"/>
    <property type="match status" value="1"/>
</dbReference>
<evidence type="ECO:0000256" key="5">
    <source>
        <dbReference type="ARBA" id="ARBA00023014"/>
    </source>
</evidence>
<keyword evidence="3" id="KW-0479">Metal-binding</keyword>
<accession>A0ABS3T338</accession>
<feature type="domain" description="Radical SAM core" evidence="6">
    <location>
        <begin position="30"/>
        <end position="254"/>
    </location>
</feature>
<dbReference type="Gene3D" id="3.20.20.70">
    <property type="entry name" value="Aldolase class I"/>
    <property type="match status" value="1"/>
</dbReference>
<dbReference type="PANTHER" id="PTHR11228:SF7">
    <property type="entry name" value="PQQA PEPTIDE CYCLASE"/>
    <property type="match status" value="1"/>
</dbReference>
<sequence>MRSVSHGLKTIYRQGRHLYRLNKAKSLDVNAKPSILNLNIIDSCNSKCTMCNIWKQEEELEITPEELETVLCDPLFSELKYVGVTGGEPTLREDLPDIYSSIIKAVPGIKGLSIITNAIENEEVINRIKKIKNICDENGVHFSAMVSIDGVGKAHDQVRGVKGNFDKAIKVFNYLEQELKIPTSFGCTISKINAWDADDLLYYAKKYNMYGRFRIAETINRLYNQDRGKVIRNFNADETFNLLLFFEKLKLTYEKNGTFQRTYSSIQNILKGGDRLIGCPYHNDGIVLGSKGQISYCAPKSKIIGNALELSSLDIYKNNFEEKERILKEHCNSCIHDYHAPITYKERKIELEAIFNSKILNIKSVGRALKLAKVLKGGKTDSSLFTVFVLGWYGTETVGDKAILGGIVNYYKEEYNSKVEFVIGSLYPFVTERTCEELELKAKVVSTKTLDLLRYAKSSDEIVMGGGPLMDLEVLYVPYLGFKIAKAYGKKTTVFGCGIGPLKHEKYLITVKEIFSLTDYVKLRDKDSIAAYNAFGYKNEAELFGDPAKGFVLGQSEQIDVKNENVLSCFLRDWTFEYFPGEKSVFEQKKTTLEQGIAKLIKREAERLNVDRIELHHMHNFVVGNDDRDFSRRFIDTYFQGDVRVVMNKKLSTVDSIIEAMKKSKLNICMRFHSVLFAHTLKTDFIAIDYTMGGKIHAYLKDNEMLENLKTIESLTI</sequence>
<keyword evidence="5" id="KW-0411">Iron-sulfur</keyword>
<organism evidence="7 8">
    <name type="scientific">Winogradskyella pelagia</name>
    <dbReference type="NCBI Taxonomy" id="2819984"/>
    <lineage>
        <taxon>Bacteria</taxon>
        <taxon>Pseudomonadati</taxon>
        <taxon>Bacteroidota</taxon>
        <taxon>Flavobacteriia</taxon>
        <taxon>Flavobacteriales</taxon>
        <taxon>Flavobacteriaceae</taxon>
        <taxon>Winogradskyella</taxon>
    </lineage>
</organism>
<keyword evidence="8" id="KW-1185">Reference proteome</keyword>
<evidence type="ECO:0000256" key="2">
    <source>
        <dbReference type="ARBA" id="ARBA00022691"/>
    </source>
</evidence>
<protein>
    <submittedName>
        <fullName evidence="7">Polysaccharide pyruvyl transferase family protein</fullName>
    </submittedName>
</protein>
<evidence type="ECO:0000256" key="4">
    <source>
        <dbReference type="ARBA" id="ARBA00023004"/>
    </source>
</evidence>
<evidence type="ECO:0000256" key="1">
    <source>
        <dbReference type="ARBA" id="ARBA00001966"/>
    </source>
</evidence>
<keyword evidence="2" id="KW-0949">S-adenosyl-L-methionine</keyword>
<dbReference type="RefSeq" id="WP_208154061.1">
    <property type="nucleotide sequence ID" value="NZ_JAGEVF010000005.1"/>
</dbReference>
<dbReference type="PANTHER" id="PTHR11228">
    <property type="entry name" value="RADICAL SAM DOMAIN PROTEIN"/>
    <property type="match status" value="1"/>
</dbReference>
<dbReference type="GO" id="GO:0016740">
    <property type="term" value="F:transferase activity"/>
    <property type="evidence" value="ECO:0007669"/>
    <property type="project" value="UniProtKB-KW"/>
</dbReference>
<dbReference type="SFLD" id="SFLDG01067">
    <property type="entry name" value="SPASM/twitch_domain_containing"/>
    <property type="match status" value="1"/>
</dbReference>
<dbReference type="EMBL" id="JAGEVF010000005">
    <property type="protein sequence ID" value="MBO3116694.1"/>
    <property type="molecule type" value="Genomic_DNA"/>
</dbReference>
<comment type="cofactor">
    <cofactor evidence="1">
        <name>[4Fe-4S] cluster</name>
        <dbReference type="ChEBI" id="CHEBI:49883"/>
    </cofactor>
</comment>
<dbReference type="InterPro" id="IPR007197">
    <property type="entry name" value="rSAM"/>
</dbReference>
<dbReference type="InterPro" id="IPR007345">
    <property type="entry name" value="Polysacch_pyruvyl_Trfase"/>
</dbReference>
<dbReference type="SUPFAM" id="SSF102114">
    <property type="entry name" value="Radical SAM enzymes"/>
    <property type="match status" value="1"/>
</dbReference>